<dbReference type="InterPro" id="IPR013103">
    <property type="entry name" value="RVT_2"/>
</dbReference>
<feature type="region of interest" description="Disordered" evidence="1">
    <location>
        <begin position="473"/>
        <end position="589"/>
    </location>
</feature>
<feature type="compositionally biased region" description="Pro residues" evidence="1">
    <location>
        <begin position="532"/>
        <end position="554"/>
    </location>
</feature>
<evidence type="ECO:0000313" key="4">
    <source>
        <dbReference type="Proteomes" id="UP001231189"/>
    </source>
</evidence>
<keyword evidence="4" id="KW-1185">Reference proteome</keyword>
<dbReference type="PANTHER" id="PTHR47481:SF31">
    <property type="entry name" value="OS01G0873500 PROTEIN"/>
    <property type="match status" value="1"/>
</dbReference>
<protein>
    <recommendedName>
        <fullName evidence="2">Reverse transcriptase Ty1/copia-type domain-containing protein</fullName>
    </recommendedName>
</protein>
<dbReference type="Pfam" id="PF14223">
    <property type="entry name" value="Retrotran_gag_2"/>
    <property type="match status" value="1"/>
</dbReference>
<organism evidence="3 4">
    <name type="scientific">Lolium multiflorum</name>
    <name type="common">Italian ryegrass</name>
    <name type="synonym">Lolium perenne subsp. multiflorum</name>
    <dbReference type="NCBI Taxonomy" id="4521"/>
    <lineage>
        <taxon>Eukaryota</taxon>
        <taxon>Viridiplantae</taxon>
        <taxon>Streptophyta</taxon>
        <taxon>Embryophyta</taxon>
        <taxon>Tracheophyta</taxon>
        <taxon>Spermatophyta</taxon>
        <taxon>Magnoliopsida</taxon>
        <taxon>Liliopsida</taxon>
        <taxon>Poales</taxon>
        <taxon>Poaceae</taxon>
        <taxon>BOP clade</taxon>
        <taxon>Pooideae</taxon>
        <taxon>Poodae</taxon>
        <taxon>Poeae</taxon>
        <taxon>Poeae Chloroplast Group 2 (Poeae type)</taxon>
        <taxon>Loliodinae</taxon>
        <taxon>Loliinae</taxon>
        <taxon>Lolium</taxon>
    </lineage>
</organism>
<dbReference type="Proteomes" id="UP001231189">
    <property type="component" value="Unassembled WGS sequence"/>
</dbReference>
<dbReference type="PANTHER" id="PTHR47481">
    <property type="match status" value="1"/>
</dbReference>
<feature type="domain" description="Reverse transcriptase Ty1/copia-type" evidence="2">
    <location>
        <begin position="642"/>
        <end position="701"/>
    </location>
</feature>
<proteinExistence type="predicted"/>
<feature type="region of interest" description="Disordered" evidence="1">
    <location>
        <begin position="302"/>
        <end position="327"/>
    </location>
</feature>
<comment type="caution">
    <text evidence="3">The sequence shown here is derived from an EMBL/GenBank/DDBJ whole genome shotgun (WGS) entry which is preliminary data.</text>
</comment>
<dbReference type="EMBL" id="JAUUTY010000004">
    <property type="protein sequence ID" value="KAK1646623.1"/>
    <property type="molecule type" value="Genomic_DNA"/>
</dbReference>
<feature type="compositionally biased region" description="Low complexity" evidence="1">
    <location>
        <begin position="521"/>
        <end position="531"/>
    </location>
</feature>
<gene>
    <name evidence="3" type="ORF">QYE76_064428</name>
</gene>
<feature type="compositionally biased region" description="Pro residues" evidence="1">
    <location>
        <begin position="302"/>
        <end position="319"/>
    </location>
</feature>
<dbReference type="CDD" id="cd09272">
    <property type="entry name" value="RNase_HI_RT_Ty1"/>
    <property type="match status" value="1"/>
</dbReference>
<feature type="domain" description="Reverse transcriptase Ty1/copia-type" evidence="2">
    <location>
        <begin position="704"/>
        <end position="750"/>
    </location>
</feature>
<evidence type="ECO:0000259" key="2">
    <source>
        <dbReference type="Pfam" id="PF07727"/>
    </source>
</evidence>
<feature type="compositionally biased region" description="Low complexity" evidence="1">
    <location>
        <begin position="555"/>
        <end position="568"/>
    </location>
</feature>
<accession>A0AAD8W7X9</accession>
<evidence type="ECO:0000256" key="1">
    <source>
        <dbReference type="SAM" id="MobiDB-lite"/>
    </source>
</evidence>
<name>A0AAD8W7X9_LOLMU</name>
<dbReference type="InterPro" id="IPR043502">
    <property type="entry name" value="DNA/RNA_pol_sf"/>
</dbReference>
<evidence type="ECO:0000313" key="3">
    <source>
        <dbReference type="EMBL" id="KAK1646623.1"/>
    </source>
</evidence>
<feature type="compositionally biased region" description="Basic and acidic residues" evidence="1">
    <location>
        <begin position="473"/>
        <end position="490"/>
    </location>
</feature>
<dbReference type="AlphaFoldDB" id="A0AAD8W7X9"/>
<reference evidence="3" key="1">
    <citation type="submission" date="2023-07" db="EMBL/GenBank/DDBJ databases">
        <title>A chromosome-level genome assembly of Lolium multiflorum.</title>
        <authorList>
            <person name="Chen Y."/>
            <person name="Copetti D."/>
            <person name="Kolliker R."/>
            <person name="Studer B."/>
        </authorList>
    </citation>
    <scope>NUCLEOTIDE SEQUENCE</scope>
    <source>
        <strain evidence="3">02402/16</strain>
        <tissue evidence="3">Leaf</tissue>
    </source>
</reference>
<dbReference type="Pfam" id="PF07727">
    <property type="entry name" value="RVT_2"/>
    <property type="match status" value="2"/>
</dbReference>
<dbReference type="SUPFAM" id="SSF56672">
    <property type="entry name" value="DNA/RNA polymerases"/>
    <property type="match status" value="1"/>
</dbReference>
<sequence length="1054" mass="112777">MASAGSLSGFVAPSSTSGPIARPTQFGAGPSFVNTPSLTFANTSMPGIINIQSAITIRLNNENYLFWRAQVAPLLRSQMLMGYCDGSIPSPPEHVGVMHTGVMIPQPNPTYQHWIQQDQSILSAFVSSMTEGVLGMVMFANSSREAWETLNGAFASTSIARSSGIRQQMAELKKHDQTINVYFHRMKALADSLASIGEPLRDAEFISYLLAGLDKDYDALYQVVNARQGAMPIRDLYSLLQATEVRNSAWYAAEASAHSFPAAHATAYGAPAAYAAHGGGTRPPPPRAAYVPPYARPPAPGYAPAPAYAPQPRPPPPPSGGKGKNVRGGRDIQCQLCGIHGHPASRCYKRFNKDFLGLNNNGQGTEKQLAMAMMAAPPPSYNAPPPGYAPGYTYAPPAPAPAYASAPAGAPAAPSHVVDPAWYADSGATHHITHELDKLTMSQPYYGTDQVHAANGTGNPRGARLELLTPEHHTDHVDHGDSVPHVDHPAPVHGVHGAASGCVPLGSARPPSAEPSTHPRAASPGPSTSTPTGPPPSPGPTGSPPSPSAPPTPPVTSTSAVSDQQQPVSAPPAPPAGPVTRLRRGISQPKVRTDGTVAWNTVLAAFAASKDTSEPRDFREALRVPHWRTAMETEFAALKDNGTWVLVPPVPGVNLIDSRWVFKVKLHADGSIERYKARLVAKGFKQRYGLDYEETFSPVVKPATVYMRQPPGFADPDKPGHYCRLIRSLYGLKQAPRAWHARLSSVLGRLGSTVTAIPKLISQLRADFSVKDLGILHYFLGIEVDSSSSGSLILRQRKYAFELLARAGMLKCSPATTPMSSSERLCSVDGDALSSEEATQYHSIVGGLQYLTVTRPDLSFVVNKVCQYLSESRTPHWAAVKRILRYVRFTVDIGLQFRSASSTLLSAFSDADWAGNIDDRRSTGGYAIFYGGNLIAWSARKQSTVSRSSTESEYKALIWVQSLLQELGVLQILVSPSRLWLLLIVADYGCVRGSLVGGSGAASVSVVVRRRRYCCACGSLEGGSGVAYASLVVRGRRQRRYCCVRGGPAAALPA</sequence>